<dbReference type="EMBL" id="AFFK01014262">
    <property type="status" value="NOT_ANNOTATED_CDS"/>
    <property type="molecule type" value="Genomic_DNA"/>
</dbReference>
<dbReference type="AlphaFoldDB" id="T1IIF2"/>
<sequence length="474" mass="52924">MTSNFIPYLPSSPPPLNDDEDDDDEFGNFTIAKHLCNDKVTDRKSSVVLEKIATEVLKESANGDQSITNQTENHVNSIEPVSHNKSDINGINLEDNNDEDIPAVTADSKPSTSRIPVEENNSDAEKLCNSREIQIERTKQSVINCDDQSDEFGSFISPCEFSDYSTVYQNDFTDFNDELPSVFPQTDVDNFELNFGTEQTENSVDDSNEIYDHAADVDDSTNSEWLSFVAVPQTVPADDEDDEFSDFVSPPSDDISQSAQMCETKSDEKEKQTDFYFSNNGISTDSRKNSSDQFEAKFEAHFEDFDAADSIPSISISIPQATKVLHNSFVTNSILHEEVIESLDIYSKASDVPENASTNCNIWCHVCDTEKTDAISFQWRLRGLLIFGPYESIYKICLHNLLIAHIAQLFGHNWNSSVPLFAANLSLNPLEPTKTSLKTNDVTDDKESIASSPQEFIPPAQFDWNSSGLINPLD</sequence>
<dbReference type="EnsemblMetazoa" id="SMAR000649-RA">
    <property type="protein sequence ID" value="SMAR000649-PA"/>
    <property type="gene ID" value="SMAR000649"/>
</dbReference>
<accession>T1IIF2</accession>
<evidence type="ECO:0008006" key="4">
    <source>
        <dbReference type="Google" id="ProtNLM"/>
    </source>
</evidence>
<keyword evidence="3" id="KW-1185">Reference proteome</keyword>
<evidence type="ECO:0000256" key="1">
    <source>
        <dbReference type="SAM" id="MobiDB-lite"/>
    </source>
</evidence>
<feature type="compositionally biased region" description="Acidic residues" evidence="1">
    <location>
        <begin position="17"/>
        <end position="26"/>
    </location>
</feature>
<dbReference type="HOGENOM" id="CLU_654420_0_0_1"/>
<reference evidence="3" key="1">
    <citation type="submission" date="2011-05" db="EMBL/GenBank/DDBJ databases">
        <authorList>
            <person name="Richards S.R."/>
            <person name="Qu J."/>
            <person name="Jiang H."/>
            <person name="Jhangiani S.N."/>
            <person name="Agravi P."/>
            <person name="Goodspeed R."/>
            <person name="Gross S."/>
            <person name="Mandapat C."/>
            <person name="Jackson L."/>
            <person name="Mathew T."/>
            <person name="Pu L."/>
            <person name="Thornton R."/>
            <person name="Saada N."/>
            <person name="Wilczek-Boney K.B."/>
            <person name="Lee S."/>
            <person name="Kovar C."/>
            <person name="Wu Y."/>
            <person name="Scherer S.E."/>
            <person name="Worley K.C."/>
            <person name="Muzny D.M."/>
            <person name="Gibbs R."/>
        </authorList>
    </citation>
    <scope>NUCLEOTIDE SEQUENCE</scope>
    <source>
        <strain evidence="3">Brora</strain>
    </source>
</reference>
<dbReference type="PANTHER" id="PTHR16156:SF10">
    <property type="entry name" value="AFTIPHILIN-RELATED"/>
    <property type="match status" value="1"/>
</dbReference>
<evidence type="ECO:0000313" key="2">
    <source>
        <dbReference type="EnsemblMetazoa" id="SMAR000649-PA"/>
    </source>
</evidence>
<feature type="region of interest" description="Disordered" evidence="1">
    <location>
        <begin position="59"/>
        <end position="123"/>
    </location>
</feature>
<feature type="compositionally biased region" description="Polar residues" evidence="1">
    <location>
        <begin position="62"/>
        <end position="76"/>
    </location>
</feature>
<feature type="region of interest" description="Disordered" evidence="1">
    <location>
        <begin position="1"/>
        <end position="26"/>
    </location>
</feature>
<name>T1IIF2_STRMM</name>
<dbReference type="PhylomeDB" id="T1IIF2"/>
<protein>
    <recommendedName>
        <fullName evidence="4">Aftiphilin clathrin-binding box domain-containing protein</fullName>
    </recommendedName>
</protein>
<reference evidence="2" key="2">
    <citation type="submission" date="2015-02" db="UniProtKB">
        <authorList>
            <consortium name="EnsemblMetazoa"/>
        </authorList>
    </citation>
    <scope>IDENTIFICATION</scope>
</reference>
<evidence type="ECO:0000313" key="3">
    <source>
        <dbReference type="Proteomes" id="UP000014500"/>
    </source>
</evidence>
<dbReference type="Proteomes" id="UP000014500">
    <property type="component" value="Unassembled WGS sequence"/>
</dbReference>
<organism evidence="2 3">
    <name type="scientific">Strigamia maritima</name>
    <name type="common">European centipede</name>
    <name type="synonym">Geophilus maritimus</name>
    <dbReference type="NCBI Taxonomy" id="126957"/>
    <lineage>
        <taxon>Eukaryota</taxon>
        <taxon>Metazoa</taxon>
        <taxon>Ecdysozoa</taxon>
        <taxon>Arthropoda</taxon>
        <taxon>Myriapoda</taxon>
        <taxon>Chilopoda</taxon>
        <taxon>Pleurostigmophora</taxon>
        <taxon>Geophilomorpha</taxon>
        <taxon>Linotaeniidae</taxon>
        <taxon>Strigamia</taxon>
    </lineage>
</organism>
<dbReference type="GO" id="GO:0030276">
    <property type="term" value="F:clathrin binding"/>
    <property type="evidence" value="ECO:0007669"/>
    <property type="project" value="InterPro"/>
</dbReference>
<dbReference type="InterPro" id="IPR046359">
    <property type="entry name" value="Aftin-like"/>
</dbReference>
<dbReference type="STRING" id="126957.T1IIF2"/>
<dbReference type="PANTHER" id="PTHR16156">
    <property type="entry name" value="AFTIPHILIN A-RELATED"/>
    <property type="match status" value="1"/>
</dbReference>
<dbReference type="GO" id="GO:0030121">
    <property type="term" value="C:AP-1 adaptor complex"/>
    <property type="evidence" value="ECO:0007669"/>
    <property type="project" value="TreeGrafter"/>
</dbReference>
<dbReference type="GO" id="GO:0032588">
    <property type="term" value="C:trans-Golgi network membrane"/>
    <property type="evidence" value="ECO:0007669"/>
    <property type="project" value="InterPro"/>
</dbReference>
<proteinExistence type="predicted"/>
<feature type="region of interest" description="Disordered" evidence="1">
    <location>
        <begin position="238"/>
        <end position="257"/>
    </location>
</feature>